<gene>
    <name evidence="6" type="primary">iroB</name>
    <name evidence="6" type="ORF">Phou_010180</name>
</gene>
<keyword evidence="7" id="KW-1185">Reference proteome</keyword>
<dbReference type="AlphaFoldDB" id="A0A6V8K3H1"/>
<comment type="similarity">
    <text evidence="1">Belongs to the glycosyltransferase 28 family.</text>
</comment>
<organism evidence="6 7">
    <name type="scientific">Phytohabitans houttuyneae</name>
    <dbReference type="NCBI Taxonomy" id="1076126"/>
    <lineage>
        <taxon>Bacteria</taxon>
        <taxon>Bacillati</taxon>
        <taxon>Actinomycetota</taxon>
        <taxon>Actinomycetes</taxon>
        <taxon>Micromonosporales</taxon>
        <taxon>Micromonosporaceae</taxon>
    </lineage>
</organism>
<dbReference type="InterPro" id="IPR010610">
    <property type="entry name" value="EryCIII-like_C"/>
</dbReference>
<keyword evidence="3 6" id="KW-0808">Transferase</keyword>
<feature type="domain" description="Erythromycin biosynthesis protein CIII-like C-terminal" evidence="4">
    <location>
        <begin position="233"/>
        <end position="371"/>
    </location>
</feature>
<dbReference type="InterPro" id="IPR002213">
    <property type="entry name" value="UDP_glucos_trans"/>
</dbReference>
<proteinExistence type="inferred from homology"/>
<evidence type="ECO:0000259" key="4">
    <source>
        <dbReference type="Pfam" id="PF06722"/>
    </source>
</evidence>
<name>A0A6V8K3H1_9ACTN</name>
<evidence type="ECO:0000259" key="5">
    <source>
        <dbReference type="Pfam" id="PF21036"/>
    </source>
</evidence>
<dbReference type="InterPro" id="IPR050426">
    <property type="entry name" value="Glycosyltransferase_28"/>
</dbReference>
<sequence>MLFCSHPAVGHYFQLVQLAWGFRAAGHDVIVAIADYAETAAKAGLEVVDVAPDFDLPTIAERVNRDHPEMIEAMSRPLDNNVEAFAAGLAAVNRELMERTVALADDWRPDLVVYDQPTTVGLFVAGRLGVPAVQRNLGSNRTKKMHQAIAGYLADFVDRYEVALPEPALTLELFPPSMLLFEPEGWFMRWVSYSGGGVLGDRLPQPPPDRPRVAVTFGTAELQALGVESLRPLVAAAGTVDAEFVLAVGDIDLGPLGALPPNVRLAGWTPMYALLRTCAGVVHHGGPATTMTALEVGIPQLVARNPMDPMQYGICQAIEASGIGFQQDRSTVDGVLLDRLVSDPVLRARTAEVRAEMLALPTPAATVARIERELF</sequence>
<evidence type="ECO:0000256" key="1">
    <source>
        <dbReference type="ARBA" id="ARBA00006962"/>
    </source>
</evidence>
<dbReference type="CDD" id="cd03784">
    <property type="entry name" value="GT1_Gtf-like"/>
    <property type="match status" value="1"/>
</dbReference>
<protein>
    <submittedName>
        <fullName evidence="6">Glycosyl transferase</fullName>
    </submittedName>
</protein>
<dbReference type="Proteomes" id="UP000482800">
    <property type="component" value="Unassembled WGS sequence"/>
</dbReference>
<dbReference type="SUPFAM" id="SSF53756">
    <property type="entry name" value="UDP-Glycosyltransferase/glycogen phosphorylase"/>
    <property type="match status" value="1"/>
</dbReference>
<evidence type="ECO:0000313" key="7">
    <source>
        <dbReference type="Proteomes" id="UP000482800"/>
    </source>
</evidence>
<evidence type="ECO:0000256" key="3">
    <source>
        <dbReference type="ARBA" id="ARBA00022679"/>
    </source>
</evidence>
<dbReference type="GO" id="GO:0016758">
    <property type="term" value="F:hexosyltransferase activity"/>
    <property type="evidence" value="ECO:0007669"/>
    <property type="project" value="UniProtKB-ARBA"/>
</dbReference>
<dbReference type="InterPro" id="IPR048284">
    <property type="entry name" value="EryCIII-like_N"/>
</dbReference>
<dbReference type="Pfam" id="PF21036">
    <property type="entry name" value="EryCIII-like_N"/>
    <property type="match status" value="1"/>
</dbReference>
<feature type="domain" description="Erythromycin biosynthesis protein CIII-like N-terminal" evidence="5">
    <location>
        <begin position="20"/>
        <end position="218"/>
    </location>
</feature>
<reference evidence="6 7" key="1">
    <citation type="submission" date="2020-03" db="EMBL/GenBank/DDBJ databases">
        <title>Whole genome shotgun sequence of Phytohabitans houttuyneae NBRC 108639.</title>
        <authorList>
            <person name="Komaki H."/>
            <person name="Tamura T."/>
        </authorList>
    </citation>
    <scope>NUCLEOTIDE SEQUENCE [LARGE SCALE GENOMIC DNA]</scope>
    <source>
        <strain evidence="6 7">NBRC 108639</strain>
    </source>
</reference>
<evidence type="ECO:0000313" key="6">
    <source>
        <dbReference type="EMBL" id="GFJ76838.1"/>
    </source>
</evidence>
<evidence type="ECO:0000256" key="2">
    <source>
        <dbReference type="ARBA" id="ARBA00022676"/>
    </source>
</evidence>
<keyword evidence="2" id="KW-0328">Glycosyltransferase</keyword>
<dbReference type="Gene3D" id="3.40.50.2000">
    <property type="entry name" value="Glycogen Phosphorylase B"/>
    <property type="match status" value="2"/>
</dbReference>
<dbReference type="GO" id="GO:0017000">
    <property type="term" value="P:antibiotic biosynthetic process"/>
    <property type="evidence" value="ECO:0007669"/>
    <property type="project" value="UniProtKB-ARBA"/>
</dbReference>
<accession>A0A6V8K3H1</accession>
<dbReference type="PANTHER" id="PTHR48050:SF13">
    <property type="entry name" value="STEROL 3-BETA-GLUCOSYLTRANSFERASE UGT80A2"/>
    <property type="match status" value="1"/>
</dbReference>
<dbReference type="GO" id="GO:0008194">
    <property type="term" value="F:UDP-glycosyltransferase activity"/>
    <property type="evidence" value="ECO:0007669"/>
    <property type="project" value="InterPro"/>
</dbReference>
<dbReference type="Pfam" id="PF06722">
    <property type="entry name" value="EryCIII-like_C"/>
    <property type="match status" value="1"/>
</dbReference>
<dbReference type="PANTHER" id="PTHR48050">
    <property type="entry name" value="STEROL 3-BETA-GLUCOSYLTRANSFERASE"/>
    <property type="match status" value="1"/>
</dbReference>
<reference evidence="6 7" key="2">
    <citation type="submission" date="2020-03" db="EMBL/GenBank/DDBJ databases">
        <authorList>
            <person name="Ichikawa N."/>
            <person name="Kimura A."/>
            <person name="Kitahashi Y."/>
            <person name="Uohara A."/>
        </authorList>
    </citation>
    <scope>NUCLEOTIDE SEQUENCE [LARGE SCALE GENOMIC DNA]</scope>
    <source>
        <strain evidence="6 7">NBRC 108639</strain>
    </source>
</reference>
<dbReference type="EMBL" id="BLPF01000001">
    <property type="protein sequence ID" value="GFJ76838.1"/>
    <property type="molecule type" value="Genomic_DNA"/>
</dbReference>
<comment type="caution">
    <text evidence="6">The sequence shown here is derived from an EMBL/GenBank/DDBJ whole genome shotgun (WGS) entry which is preliminary data.</text>
</comment>